<evidence type="ECO:0000313" key="1">
    <source>
        <dbReference type="EMBL" id="KAA0016547.1"/>
    </source>
</evidence>
<protein>
    <submittedName>
        <fullName evidence="1">Uncharacterized protein</fullName>
    </submittedName>
</protein>
<accession>A0A5A7S0V2</accession>
<comment type="caution">
    <text evidence="1">The sequence shown here is derived from an EMBL/GenBank/DDBJ whole genome shotgun (WGS) entry which is preliminary data.</text>
</comment>
<organism evidence="1 2">
    <name type="scientific">Antrihabitans cavernicola</name>
    <dbReference type="NCBI Taxonomy" id="2495913"/>
    <lineage>
        <taxon>Bacteria</taxon>
        <taxon>Bacillati</taxon>
        <taxon>Actinomycetota</taxon>
        <taxon>Actinomycetes</taxon>
        <taxon>Mycobacteriales</taxon>
        <taxon>Nocardiaceae</taxon>
        <taxon>Antrihabitans</taxon>
    </lineage>
</organism>
<keyword evidence="2" id="KW-1185">Reference proteome</keyword>
<gene>
    <name evidence="1" type="ORF">FOY51_25970</name>
</gene>
<evidence type="ECO:0000313" key="2">
    <source>
        <dbReference type="Proteomes" id="UP000322244"/>
    </source>
</evidence>
<sequence length="67" mass="6841">MDPLAEHSLLGGFGSEVKGTPVSCACVIRAVQGPQQVGTDPVVAGVAIEDARRGRRRQRAAASGLAV</sequence>
<dbReference type="RefSeq" id="WP_149433172.1">
    <property type="nucleotide sequence ID" value="NZ_VLNY01000026.1"/>
</dbReference>
<dbReference type="AlphaFoldDB" id="A0A5A7S0V2"/>
<proteinExistence type="predicted"/>
<dbReference type="EMBL" id="VLNY01000026">
    <property type="protein sequence ID" value="KAA0016547.1"/>
    <property type="molecule type" value="Genomic_DNA"/>
</dbReference>
<dbReference type="Proteomes" id="UP000322244">
    <property type="component" value="Unassembled WGS sequence"/>
</dbReference>
<reference evidence="1 2" key="1">
    <citation type="submission" date="2019-07" db="EMBL/GenBank/DDBJ databases">
        <title>Rhodococcus cavernicolus sp. nov., isolated from a cave.</title>
        <authorList>
            <person name="Lee S.D."/>
        </authorList>
    </citation>
    <scope>NUCLEOTIDE SEQUENCE [LARGE SCALE GENOMIC DNA]</scope>
    <source>
        <strain evidence="1 2">C1-24</strain>
    </source>
</reference>
<name>A0A5A7S0V2_9NOCA</name>